<dbReference type="EMBL" id="FQZT01000024">
    <property type="protein sequence ID" value="SHJ89847.1"/>
    <property type="molecule type" value="Genomic_DNA"/>
</dbReference>
<protein>
    <submittedName>
        <fullName evidence="3">3'-5' exoribonuclease</fullName>
    </submittedName>
</protein>
<name>A0A1M6N2C7_MALRU</name>
<dbReference type="OrthoDB" id="5405115at2"/>
<dbReference type="AlphaFoldDB" id="A0A1M6N2C7"/>
<evidence type="ECO:0000259" key="2">
    <source>
        <dbReference type="Pfam" id="PF01966"/>
    </source>
</evidence>
<dbReference type="STRING" id="1122189.SAMN02745165_03478"/>
<evidence type="ECO:0000313" key="4">
    <source>
        <dbReference type="Proteomes" id="UP000184171"/>
    </source>
</evidence>
<dbReference type="Pfam" id="PF01966">
    <property type="entry name" value="HD"/>
    <property type="match status" value="1"/>
</dbReference>
<dbReference type="Proteomes" id="UP000184171">
    <property type="component" value="Unassembled WGS sequence"/>
</dbReference>
<accession>A0A1M6N2C7</accession>
<dbReference type="GO" id="GO:0016787">
    <property type="term" value="F:hydrolase activity"/>
    <property type="evidence" value="ECO:0007669"/>
    <property type="project" value="UniProtKB-KW"/>
</dbReference>
<feature type="domain" description="HD" evidence="2">
    <location>
        <begin position="164"/>
        <end position="273"/>
    </location>
</feature>
<dbReference type="PANTHER" id="PTHR37294:SF1">
    <property type="entry name" value="3'-5' EXORIBONUCLEASE YHAM"/>
    <property type="match status" value="1"/>
</dbReference>
<reference evidence="3 4" key="1">
    <citation type="submission" date="2016-11" db="EMBL/GenBank/DDBJ databases">
        <authorList>
            <person name="Jaros S."/>
            <person name="Januszkiewicz K."/>
            <person name="Wedrychowicz H."/>
        </authorList>
    </citation>
    <scope>NUCLEOTIDE SEQUENCE [LARGE SCALE GENOMIC DNA]</scope>
    <source>
        <strain evidence="3 4">DSM 5091</strain>
    </source>
</reference>
<keyword evidence="1" id="KW-0378">Hydrolase</keyword>
<dbReference type="InterPro" id="IPR050798">
    <property type="entry name" value="YhaM_exoribonuc/phosphodiest"/>
</dbReference>
<organism evidence="3 4">
    <name type="scientific">Malonomonas rubra DSM 5091</name>
    <dbReference type="NCBI Taxonomy" id="1122189"/>
    <lineage>
        <taxon>Bacteria</taxon>
        <taxon>Pseudomonadati</taxon>
        <taxon>Thermodesulfobacteriota</taxon>
        <taxon>Desulfuromonadia</taxon>
        <taxon>Desulfuromonadales</taxon>
        <taxon>Geopsychrobacteraceae</taxon>
        <taxon>Malonomonas</taxon>
    </lineage>
</organism>
<gene>
    <name evidence="3" type="ORF">SAMN02745165_03478</name>
</gene>
<proteinExistence type="predicted"/>
<dbReference type="Gene3D" id="1.10.3210.40">
    <property type="match status" value="1"/>
</dbReference>
<dbReference type="InterPro" id="IPR006674">
    <property type="entry name" value="HD_domain"/>
</dbReference>
<dbReference type="RefSeq" id="WP_072910001.1">
    <property type="nucleotide sequence ID" value="NZ_FQZT01000024.1"/>
</dbReference>
<dbReference type="SUPFAM" id="SSF109604">
    <property type="entry name" value="HD-domain/PDEase-like"/>
    <property type="match status" value="1"/>
</dbReference>
<keyword evidence="4" id="KW-1185">Reference proteome</keyword>
<dbReference type="PANTHER" id="PTHR37294">
    <property type="entry name" value="3'-5' EXORIBONUCLEASE YHAM"/>
    <property type="match status" value="1"/>
</dbReference>
<dbReference type="GO" id="GO:0031125">
    <property type="term" value="P:rRNA 3'-end processing"/>
    <property type="evidence" value="ECO:0007669"/>
    <property type="project" value="TreeGrafter"/>
</dbReference>
<evidence type="ECO:0000256" key="1">
    <source>
        <dbReference type="ARBA" id="ARBA00022801"/>
    </source>
</evidence>
<evidence type="ECO:0000313" key="3">
    <source>
        <dbReference type="EMBL" id="SHJ89847.1"/>
    </source>
</evidence>
<sequence length="281" mass="32014">MSDLQTLQLHSPGAFIADVRMRDVACHETRDGQPYLQFMLEDISGAVPAYVWREDLHRACYLQNYSLVRVAGRTRCWNRQFQIDVDDIRPMAYRHLDDVIRLLPLSLCPLPMLLPRLQAALNQITHPALRNFILSVFANDSIAFAFLNVPASLNYHHNYPGGLLDHSLEAFAMVERFRELPRDSYEIGLVAILFHDIGKIQTLSADMQITSLGCSVEHDKLTLEILAPYLKHLEKEWPEGARELRCALTWKLSSQVPTYDIAEIVACCDRLSAGLDRRKAA</sequence>